<comment type="subcellular location">
    <subcellularLocation>
        <location evidence="1 9">Cell membrane</location>
        <topology evidence="1 9">Multi-pass membrane protein</topology>
    </subcellularLocation>
</comment>
<dbReference type="PANTHER" id="PTHR30081">
    <property type="entry name" value="PROTEIN-EXPORT MEMBRANE PROTEIN SEC"/>
    <property type="match status" value="1"/>
</dbReference>
<feature type="domain" description="SecD export protein N-terminal TM" evidence="11">
    <location>
        <begin position="2"/>
        <end position="104"/>
    </location>
</feature>
<dbReference type="RefSeq" id="WP_344805374.1">
    <property type="nucleotide sequence ID" value="NZ_BAABBO010000007.1"/>
</dbReference>
<dbReference type="Gene3D" id="3.30.1360.200">
    <property type="match status" value="1"/>
</dbReference>
<evidence type="ECO:0000313" key="15">
    <source>
        <dbReference type="Proteomes" id="UP001501337"/>
    </source>
</evidence>
<evidence type="ECO:0000256" key="5">
    <source>
        <dbReference type="ARBA" id="ARBA00022927"/>
    </source>
</evidence>
<proteinExistence type="inferred from homology"/>
<dbReference type="Gene3D" id="3.30.70.3400">
    <property type="match status" value="2"/>
</dbReference>
<dbReference type="PANTHER" id="PTHR30081:SF1">
    <property type="entry name" value="PROTEIN TRANSLOCASE SUBUNIT SECD"/>
    <property type="match status" value="1"/>
</dbReference>
<evidence type="ECO:0000259" key="12">
    <source>
        <dbReference type="Pfam" id="PF21760"/>
    </source>
</evidence>
<dbReference type="InterPro" id="IPR048631">
    <property type="entry name" value="SecD_1st"/>
</dbReference>
<evidence type="ECO:0000259" key="13">
    <source>
        <dbReference type="Pfam" id="PF22599"/>
    </source>
</evidence>
<keyword evidence="7 9" id="KW-0811">Translocation</keyword>
<dbReference type="InterPro" id="IPR027398">
    <property type="entry name" value="SecD-TM"/>
</dbReference>
<dbReference type="InterPro" id="IPR055344">
    <property type="entry name" value="SecD_SecF_C_bact"/>
</dbReference>
<keyword evidence="4 9" id="KW-0812">Transmembrane</keyword>
<dbReference type="Pfam" id="PF21760">
    <property type="entry name" value="SecD_1st"/>
    <property type="match status" value="1"/>
</dbReference>
<dbReference type="Proteomes" id="UP001501337">
    <property type="component" value="Unassembled WGS sequence"/>
</dbReference>
<sequence length="637" mass="70269">MLNRFPLWKNILIILVVLFGVIYALPNLYPDEFAIQVSGESSSRELGEADLKRTTEALEQAGIDFFAPEVVDNTIRLRFDSNESQLSARSVVERQMGDEYVVALNLLPSTPDWLKGLGAEPMKLGLDLRGGVHFLMEVDLDKALQTNIEVYQSELKTRFREEKLRYRELDISNPTTIMVRFRDEDTRDEALNFTRREFGTFLAEAVDNGDSFDLKLTVLDSEIRSIEEYAINQNLSTLRNRVNELGVAEPLVQRQGRGRIVVQLPGVQDTALAKRVIGATATLEFRLEAKPDEAAINTQKFDFRSENRSAIVERDVIITGSSVTNANQSFDETGQPQVNIKLDGPGGSKMLRVTRNAVQRRMAVLFVEDKERTNNIERNGEVVQERERYTEKGLISLATIQSPLGNEFRITGLDSPAEASELALLLRSGALAAPMYFVEERTIGPSLGAQNIEAGLKSMLLGFVLVLIFMVAVYRVFGLFANLALLANVFILIAIMSMFSATLTLPGIAGIVLTVGMAVDANVLIYERIREELRKGMPVQAAIHAGYDRAFVSIFDGNITTLIAAVILFAVGTGPIKGFAITLSIGIATSMFTAIMLTRAMTNLVYGGKRLDTIQIGSRKSITPPEVTSAPATGSRS</sequence>
<evidence type="ECO:0000256" key="6">
    <source>
        <dbReference type="ARBA" id="ARBA00022989"/>
    </source>
</evidence>
<dbReference type="InterPro" id="IPR022646">
    <property type="entry name" value="SecD/SecF_CS"/>
</dbReference>
<feature type="domain" description="Protein translocase subunit SecDF P1" evidence="12">
    <location>
        <begin position="231"/>
        <end position="288"/>
    </location>
</feature>
<feature type="domain" description="Protein export membrane protein SecD/SecF C-terminal" evidence="10">
    <location>
        <begin position="438"/>
        <end position="600"/>
    </location>
</feature>
<keyword evidence="15" id="KW-1185">Reference proteome</keyword>
<comment type="caution">
    <text evidence="14">The sequence shown here is derived from an EMBL/GenBank/DDBJ whole genome shotgun (WGS) entry which is preliminary data.</text>
</comment>
<feature type="domain" description="SecDF P1 head subdomain" evidence="13">
    <location>
        <begin position="303"/>
        <end position="433"/>
    </location>
</feature>
<keyword evidence="2 9" id="KW-0813">Transport</keyword>
<feature type="transmembrane region" description="Helical" evidence="9">
    <location>
        <begin position="508"/>
        <end position="529"/>
    </location>
</feature>
<dbReference type="EMBL" id="BAABBO010000007">
    <property type="protein sequence ID" value="GAA3959806.1"/>
    <property type="molecule type" value="Genomic_DNA"/>
</dbReference>
<dbReference type="Pfam" id="PF07549">
    <property type="entry name" value="Sec_GG"/>
    <property type="match status" value="1"/>
</dbReference>
<keyword evidence="3 9" id="KW-1003">Cell membrane</keyword>
<dbReference type="NCBIfam" id="TIGR00916">
    <property type="entry name" value="2A0604s01"/>
    <property type="match status" value="1"/>
</dbReference>
<feature type="transmembrane region" description="Helical" evidence="9">
    <location>
        <begin position="484"/>
        <end position="502"/>
    </location>
</feature>
<dbReference type="Pfam" id="PF02355">
    <property type="entry name" value="SecD_SecF_C"/>
    <property type="match status" value="1"/>
</dbReference>
<evidence type="ECO:0000256" key="8">
    <source>
        <dbReference type="ARBA" id="ARBA00023136"/>
    </source>
</evidence>
<evidence type="ECO:0000256" key="3">
    <source>
        <dbReference type="ARBA" id="ARBA00022475"/>
    </source>
</evidence>
<dbReference type="InterPro" id="IPR005791">
    <property type="entry name" value="SecD"/>
</dbReference>
<evidence type="ECO:0000256" key="2">
    <source>
        <dbReference type="ARBA" id="ARBA00022448"/>
    </source>
</evidence>
<gene>
    <name evidence="9 14" type="primary">secD</name>
    <name evidence="14" type="ORF">GCM10022278_17530</name>
</gene>
<feature type="transmembrane region" description="Helical" evidence="9">
    <location>
        <begin position="550"/>
        <end position="572"/>
    </location>
</feature>
<keyword evidence="5 9" id="KW-0653">Protein transport</keyword>
<evidence type="ECO:0000256" key="7">
    <source>
        <dbReference type="ARBA" id="ARBA00023010"/>
    </source>
</evidence>
<comment type="subunit">
    <text evidence="9">Forms a complex with SecF. Part of the essential Sec protein translocation apparatus which comprises SecA, SecYEG and auxiliary proteins SecDF-YajC and YidC.</text>
</comment>
<dbReference type="InterPro" id="IPR022813">
    <property type="entry name" value="SecD/SecF_arch_bac"/>
</dbReference>
<dbReference type="SUPFAM" id="SSF82866">
    <property type="entry name" value="Multidrug efflux transporter AcrB transmembrane domain"/>
    <property type="match status" value="1"/>
</dbReference>
<accession>A0ABP7P587</accession>
<evidence type="ECO:0000256" key="9">
    <source>
        <dbReference type="HAMAP-Rule" id="MF_01463"/>
    </source>
</evidence>
<keyword evidence="6 9" id="KW-1133">Transmembrane helix</keyword>
<feature type="transmembrane region" description="Helical" evidence="9">
    <location>
        <begin position="578"/>
        <end position="600"/>
    </location>
</feature>
<dbReference type="HAMAP" id="MF_01463_B">
    <property type="entry name" value="SecD_B"/>
    <property type="match status" value="1"/>
</dbReference>
<dbReference type="NCBIfam" id="TIGR01129">
    <property type="entry name" value="secD"/>
    <property type="match status" value="1"/>
</dbReference>
<comment type="caution">
    <text evidence="9">Lacks conserved residue(s) required for the propagation of feature annotation.</text>
</comment>
<evidence type="ECO:0000313" key="14">
    <source>
        <dbReference type="EMBL" id="GAA3959806.1"/>
    </source>
</evidence>
<dbReference type="Pfam" id="PF13721">
    <property type="entry name" value="SecD-TM1"/>
    <property type="match status" value="1"/>
</dbReference>
<comment type="similarity">
    <text evidence="9">Belongs to the SecD/SecF family. SecD subfamily.</text>
</comment>
<protein>
    <recommendedName>
        <fullName evidence="9">Protein translocase subunit SecD</fullName>
    </recommendedName>
</protein>
<comment type="function">
    <text evidence="9">Part of the Sec protein translocase complex. Interacts with the SecYEG preprotein conducting channel. SecDF uses the proton motive force (PMF) to complete protein translocation after the ATP-dependent function of SecA.</text>
</comment>
<keyword evidence="8 9" id="KW-0472">Membrane</keyword>
<name>A0ABP7P587_9GAMM</name>
<evidence type="ECO:0000256" key="4">
    <source>
        <dbReference type="ARBA" id="ARBA00022692"/>
    </source>
</evidence>
<evidence type="ECO:0000256" key="1">
    <source>
        <dbReference type="ARBA" id="ARBA00004651"/>
    </source>
</evidence>
<organism evidence="14 15">
    <name type="scientific">Allohahella marinimesophila</name>
    <dbReference type="NCBI Taxonomy" id="1054972"/>
    <lineage>
        <taxon>Bacteria</taxon>
        <taxon>Pseudomonadati</taxon>
        <taxon>Pseudomonadota</taxon>
        <taxon>Gammaproteobacteria</taxon>
        <taxon>Oceanospirillales</taxon>
        <taxon>Hahellaceae</taxon>
        <taxon>Allohahella</taxon>
    </lineage>
</organism>
<dbReference type="InterPro" id="IPR048634">
    <property type="entry name" value="SecD_SecF_C"/>
</dbReference>
<evidence type="ECO:0000259" key="11">
    <source>
        <dbReference type="Pfam" id="PF13721"/>
    </source>
</evidence>
<dbReference type="Pfam" id="PF22599">
    <property type="entry name" value="SecDF_P1_head"/>
    <property type="match status" value="1"/>
</dbReference>
<dbReference type="InterPro" id="IPR054384">
    <property type="entry name" value="SecDF_P1_head"/>
</dbReference>
<feature type="transmembrane region" description="Helical" evidence="9">
    <location>
        <begin position="459"/>
        <end position="477"/>
    </location>
</feature>
<reference evidence="15" key="1">
    <citation type="journal article" date="2019" name="Int. J. Syst. Evol. Microbiol.">
        <title>The Global Catalogue of Microorganisms (GCM) 10K type strain sequencing project: providing services to taxonomists for standard genome sequencing and annotation.</title>
        <authorList>
            <consortium name="The Broad Institute Genomics Platform"/>
            <consortium name="The Broad Institute Genome Sequencing Center for Infectious Disease"/>
            <person name="Wu L."/>
            <person name="Ma J."/>
        </authorList>
    </citation>
    <scope>NUCLEOTIDE SEQUENCE [LARGE SCALE GENOMIC DNA]</scope>
    <source>
        <strain evidence="15">JCM 17555</strain>
    </source>
</reference>
<dbReference type="Gene3D" id="1.20.1640.10">
    <property type="entry name" value="Multidrug efflux transporter AcrB transmembrane domain"/>
    <property type="match status" value="1"/>
</dbReference>
<evidence type="ECO:0000259" key="10">
    <source>
        <dbReference type="Pfam" id="PF02355"/>
    </source>
</evidence>